<proteinExistence type="predicted"/>
<dbReference type="STRING" id="401562.NS365_09690"/>
<reference evidence="2 3" key="1">
    <citation type="journal article" date="2016" name="Front. Microbiol.">
        <title>Genomic Resource of Rice Seed Associated Bacteria.</title>
        <authorList>
            <person name="Midha S."/>
            <person name="Bansal K."/>
            <person name="Sharma S."/>
            <person name="Kumar N."/>
            <person name="Patil P.P."/>
            <person name="Chaudhry V."/>
            <person name="Patil P.B."/>
        </authorList>
    </citation>
    <scope>NUCLEOTIDE SEQUENCE [LARGE SCALE GENOMIC DNA]</scope>
    <source>
        <strain evidence="2 3">NS226</strain>
    </source>
</reference>
<organism evidence="2 3">
    <name type="scientific">Aureimonas ureilytica</name>
    <dbReference type="NCBI Taxonomy" id="401562"/>
    <lineage>
        <taxon>Bacteria</taxon>
        <taxon>Pseudomonadati</taxon>
        <taxon>Pseudomonadota</taxon>
        <taxon>Alphaproteobacteria</taxon>
        <taxon>Hyphomicrobiales</taxon>
        <taxon>Aurantimonadaceae</taxon>
        <taxon>Aureimonas</taxon>
    </lineage>
</organism>
<feature type="compositionally biased region" description="Basic and acidic residues" evidence="1">
    <location>
        <begin position="1"/>
        <end position="18"/>
    </location>
</feature>
<dbReference type="PATRIC" id="fig|401562.3.peg.1736"/>
<feature type="region of interest" description="Disordered" evidence="1">
    <location>
        <begin position="249"/>
        <end position="319"/>
    </location>
</feature>
<sequence length="443" mass="45966">MAEADADRERVGRADLTEPHPSMKRAAFRRSGAEPQMSRLIPRLAAFVLAGSMLCPIAASAGSVIRIDDVATASQPKGSVAVAKLRAPTADPAACSRDFHARLKSIAEGPFQSVKAALAGPAESARASSPGEGGMIFPPNARSRGTEQTAALRAAMAAAKGVSGVAPRDANAKWTATRIREDLGDFLTQGPSPYLCSGIEAYLTTLKRFASQVSVSPDRRQRVLETAQGMARTSLAEALLALRPVPVPTAAPEDRGAPAESAPVALQSEPGAASETPMGPPMLVAVRDTGATRISEGDGVDPDLPPLKAPREHKLDSSADVGAAVSELGRAIREASTSVNTDGHVLDTTTTASTAALIGPTQPAREKSALEELAELKPFFAPDGGFTGDARLRLTLMGALSDLEAVDRLIEVSTLPEDPLGAAFAATFDAIETAHAESCRCKL</sequence>
<evidence type="ECO:0000313" key="3">
    <source>
        <dbReference type="Proteomes" id="UP000078272"/>
    </source>
</evidence>
<dbReference type="AlphaFoldDB" id="A0A175R8C0"/>
<name>A0A175R8C0_9HYPH</name>
<evidence type="ECO:0000256" key="1">
    <source>
        <dbReference type="SAM" id="MobiDB-lite"/>
    </source>
</evidence>
<feature type="region of interest" description="Disordered" evidence="1">
    <location>
        <begin position="1"/>
        <end position="32"/>
    </location>
</feature>
<protein>
    <submittedName>
        <fullName evidence="2">Uncharacterized protein</fullName>
    </submittedName>
</protein>
<evidence type="ECO:0000313" key="2">
    <source>
        <dbReference type="EMBL" id="KTQ95410.1"/>
    </source>
</evidence>
<dbReference type="Proteomes" id="UP000078272">
    <property type="component" value="Unassembled WGS sequence"/>
</dbReference>
<gene>
    <name evidence="2" type="ORF">NS226_11080</name>
</gene>
<accession>A0A175R8C0</accession>
<dbReference type="EMBL" id="LDPZ01000022">
    <property type="protein sequence ID" value="KTQ95410.1"/>
    <property type="molecule type" value="Genomic_DNA"/>
</dbReference>
<comment type="caution">
    <text evidence="2">The sequence shown here is derived from an EMBL/GenBank/DDBJ whole genome shotgun (WGS) entry which is preliminary data.</text>
</comment>